<sequence length="427" mass="47438">MLVQRLPTLLQLPLRQRALASSLHSKMASRKYSSPTTTMALPPRAFPSSGFELIDPSERVEEERLPFYKPKDYYPVRIGMVLEDRYQVVAKLGYGTTSTVWLCHDLIARKYWALKVHVNTLTRNQELQVYRHLAGVTIEHSGRDFIRQLSGSFVLDGPHGKHDVFVMEPLGMSLRTLQEQQQNSVFSATLVSNALDQVLRGLDYLHDSNVIHTDLHADNLLIALTDDSILSQVEEGEVRKPSARKQTGDGIIYTSRYMLGGAGRLTLCDFGQARIGSVHEGPAMPLQYRAPEVILNMEWGSSVDVWSVGLLAWDLLEGSSLFSVQDVAPTALNDAHHIAAMVAVLGPPPAEFLARSVETAKYWNKDGTWKGPVPVPGQRSLESLATNLAGDEGAAFVDFLESLLCWLPEDRLTPGQAYFHPWLRGGP</sequence>
<dbReference type="Proteomes" id="UP000310108">
    <property type="component" value="Unassembled WGS sequence"/>
</dbReference>
<evidence type="ECO:0000313" key="9">
    <source>
        <dbReference type="Proteomes" id="UP000310108"/>
    </source>
</evidence>
<dbReference type="PROSITE" id="PS00107">
    <property type="entry name" value="PROTEIN_KINASE_ATP"/>
    <property type="match status" value="1"/>
</dbReference>
<dbReference type="PANTHER" id="PTHR45646">
    <property type="entry name" value="SERINE/THREONINE-PROTEIN KINASE DOA-RELATED"/>
    <property type="match status" value="1"/>
</dbReference>
<keyword evidence="5 6" id="KW-0067">ATP-binding</keyword>
<dbReference type="GO" id="GO:0005524">
    <property type="term" value="F:ATP binding"/>
    <property type="evidence" value="ECO:0007669"/>
    <property type="project" value="UniProtKB-UniRule"/>
</dbReference>
<evidence type="ECO:0000256" key="3">
    <source>
        <dbReference type="ARBA" id="ARBA00022741"/>
    </source>
</evidence>
<dbReference type="OrthoDB" id="5979581at2759"/>
<feature type="domain" description="Protein kinase" evidence="7">
    <location>
        <begin position="86"/>
        <end position="423"/>
    </location>
</feature>
<dbReference type="GO" id="GO:0004674">
    <property type="term" value="F:protein serine/threonine kinase activity"/>
    <property type="evidence" value="ECO:0007669"/>
    <property type="project" value="UniProtKB-KW"/>
</dbReference>
<dbReference type="InterPro" id="IPR011009">
    <property type="entry name" value="Kinase-like_dom_sf"/>
</dbReference>
<protein>
    <submittedName>
        <fullName evidence="8">Serine/threonine-protein kinase SRPK</fullName>
    </submittedName>
</protein>
<dbReference type="InterPro" id="IPR017441">
    <property type="entry name" value="Protein_kinase_ATP_BS"/>
</dbReference>
<organism evidence="8 9">
    <name type="scientific">Colletotrichum tanaceti</name>
    <dbReference type="NCBI Taxonomy" id="1306861"/>
    <lineage>
        <taxon>Eukaryota</taxon>
        <taxon>Fungi</taxon>
        <taxon>Dikarya</taxon>
        <taxon>Ascomycota</taxon>
        <taxon>Pezizomycotina</taxon>
        <taxon>Sordariomycetes</taxon>
        <taxon>Hypocreomycetidae</taxon>
        <taxon>Glomerellales</taxon>
        <taxon>Glomerellaceae</taxon>
        <taxon>Colletotrichum</taxon>
        <taxon>Colletotrichum destructivum species complex</taxon>
    </lineage>
</organism>
<accession>A0A4U6XMZ5</accession>
<dbReference type="InterPro" id="IPR051175">
    <property type="entry name" value="CLK_kinases"/>
</dbReference>
<evidence type="ECO:0000256" key="6">
    <source>
        <dbReference type="PROSITE-ProRule" id="PRU10141"/>
    </source>
</evidence>
<dbReference type="Gene3D" id="1.10.510.10">
    <property type="entry name" value="Transferase(Phosphotransferase) domain 1"/>
    <property type="match status" value="1"/>
</dbReference>
<dbReference type="GO" id="GO:0005634">
    <property type="term" value="C:nucleus"/>
    <property type="evidence" value="ECO:0007669"/>
    <property type="project" value="TreeGrafter"/>
</dbReference>
<feature type="binding site" evidence="6">
    <location>
        <position position="115"/>
    </location>
    <ligand>
        <name>ATP</name>
        <dbReference type="ChEBI" id="CHEBI:30616"/>
    </ligand>
</feature>
<proteinExistence type="predicted"/>
<keyword evidence="4 8" id="KW-0418">Kinase</keyword>
<dbReference type="InterPro" id="IPR000719">
    <property type="entry name" value="Prot_kinase_dom"/>
</dbReference>
<dbReference type="SUPFAM" id="SSF56112">
    <property type="entry name" value="Protein kinase-like (PK-like)"/>
    <property type="match status" value="1"/>
</dbReference>
<dbReference type="AlphaFoldDB" id="A0A4U6XMZ5"/>
<dbReference type="GO" id="GO:0043484">
    <property type="term" value="P:regulation of RNA splicing"/>
    <property type="evidence" value="ECO:0007669"/>
    <property type="project" value="TreeGrafter"/>
</dbReference>
<dbReference type="STRING" id="1306861.A0A4U6XMZ5"/>
<dbReference type="PANTHER" id="PTHR45646:SF11">
    <property type="entry name" value="SERINE_THREONINE-PROTEIN KINASE DOA"/>
    <property type="match status" value="1"/>
</dbReference>
<evidence type="ECO:0000256" key="4">
    <source>
        <dbReference type="ARBA" id="ARBA00022777"/>
    </source>
</evidence>
<reference evidence="8 9" key="1">
    <citation type="journal article" date="2019" name="PLoS ONE">
        <title>Comparative genome analysis indicates high evolutionary potential of pathogenicity genes in Colletotrichum tanaceti.</title>
        <authorList>
            <person name="Lelwala R.V."/>
            <person name="Korhonen P.K."/>
            <person name="Young N.D."/>
            <person name="Scott J.B."/>
            <person name="Ades P.A."/>
            <person name="Gasser R.B."/>
            <person name="Taylor P.W.J."/>
        </authorList>
    </citation>
    <scope>NUCLEOTIDE SEQUENCE [LARGE SCALE GENOMIC DNA]</scope>
    <source>
        <strain evidence="8">BRIP57314</strain>
    </source>
</reference>
<comment type="caution">
    <text evidence="8">The sequence shown here is derived from an EMBL/GenBank/DDBJ whole genome shotgun (WGS) entry which is preliminary data.</text>
</comment>
<keyword evidence="3 6" id="KW-0547">Nucleotide-binding</keyword>
<evidence type="ECO:0000256" key="1">
    <source>
        <dbReference type="ARBA" id="ARBA00022527"/>
    </source>
</evidence>
<gene>
    <name evidence="8" type="ORF">CTA1_5419</name>
</gene>
<dbReference type="EMBL" id="PJEX01000051">
    <property type="protein sequence ID" value="TKW57075.1"/>
    <property type="molecule type" value="Genomic_DNA"/>
</dbReference>
<dbReference type="Pfam" id="PF00069">
    <property type="entry name" value="Pkinase"/>
    <property type="match status" value="1"/>
</dbReference>
<keyword evidence="2" id="KW-0808">Transferase</keyword>
<keyword evidence="9" id="KW-1185">Reference proteome</keyword>
<evidence type="ECO:0000256" key="2">
    <source>
        <dbReference type="ARBA" id="ARBA00022679"/>
    </source>
</evidence>
<name>A0A4U6XMZ5_9PEZI</name>
<evidence type="ECO:0000313" key="8">
    <source>
        <dbReference type="EMBL" id="TKW57075.1"/>
    </source>
</evidence>
<evidence type="ECO:0000256" key="5">
    <source>
        <dbReference type="ARBA" id="ARBA00022840"/>
    </source>
</evidence>
<dbReference type="SMART" id="SM00220">
    <property type="entry name" value="S_TKc"/>
    <property type="match status" value="1"/>
</dbReference>
<evidence type="ECO:0000259" key="7">
    <source>
        <dbReference type="PROSITE" id="PS50011"/>
    </source>
</evidence>
<keyword evidence="1" id="KW-0723">Serine/threonine-protein kinase</keyword>
<dbReference type="PROSITE" id="PS50011">
    <property type="entry name" value="PROTEIN_KINASE_DOM"/>
    <property type="match status" value="1"/>
</dbReference>
<dbReference type="Gene3D" id="3.30.200.20">
    <property type="entry name" value="Phosphorylase Kinase, domain 1"/>
    <property type="match status" value="1"/>
</dbReference>